<dbReference type="Gene3D" id="3.30.310.70">
    <property type="entry name" value="TT1751-like domain"/>
    <property type="match status" value="1"/>
</dbReference>
<protein>
    <submittedName>
        <fullName evidence="2">TT1751-like protein</fullName>
    </submittedName>
</protein>
<name>A0A8H6YAP2_9AGAR</name>
<dbReference type="Pfam" id="PF03625">
    <property type="entry name" value="DUF302"/>
    <property type="match status" value="1"/>
</dbReference>
<keyword evidence="3" id="KW-1185">Reference proteome</keyword>
<dbReference type="AlphaFoldDB" id="A0A8H6YAP2"/>
<evidence type="ECO:0000313" key="2">
    <source>
        <dbReference type="EMBL" id="KAF7355261.1"/>
    </source>
</evidence>
<feature type="domain" description="DUF302" evidence="1">
    <location>
        <begin position="73"/>
        <end position="134"/>
    </location>
</feature>
<gene>
    <name evidence="2" type="ORF">MSAN_01442300</name>
</gene>
<dbReference type="CDD" id="cd14797">
    <property type="entry name" value="DUF302"/>
    <property type="match status" value="1"/>
</dbReference>
<reference evidence="2" key="1">
    <citation type="submission" date="2020-05" db="EMBL/GenBank/DDBJ databases">
        <title>Mycena genomes resolve the evolution of fungal bioluminescence.</title>
        <authorList>
            <person name="Tsai I.J."/>
        </authorList>
    </citation>
    <scope>NUCLEOTIDE SEQUENCE</scope>
    <source>
        <strain evidence="2">160909Yilan</strain>
    </source>
</reference>
<comment type="caution">
    <text evidence="2">The sequence shown here is derived from an EMBL/GenBank/DDBJ whole genome shotgun (WGS) entry which is preliminary data.</text>
</comment>
<evidence type="ECO:0000313" key="3">
    <source>
        <dbReference type="Proteomes" id="UP000623467"/>
    </source>
</evidence>
<organism evidence="2 3">
    <name type="scientific">Mycena sanguinolenta</name>
    <dbReference type="NCBI Taxonomy" id="230812"/>
    <lineage>
        <taxon>Eukaryota</taxon>
        <taxon>Fungi</taxon>
        <taxon>Dikarya</taxon>
        <taxon>Basidiomycota</taxon>
        <taxon>Agaricomycotina</taxon>
        <taxon>Agaricomycetes</taxon>
        <taxon>Agaricomycetidae</taxon>
        <taxon>Agaricales</taxon>
        <taxon>Marasmiineae</taxon>
        <taxon>Mycenaceae</taxon>
        <taxon>Mycena</taxon>
    </lineage>
</organism>
<sequence length="168" mass="18196">MPKTVTSHTLQLVTFSTSLSFTEVTSRLDAQIGKEKILATPVPTSGAASSIEAFEAHINSRVGPSGFLYFNEHNHGAWMKLFSNSRRAVLYVLGNPLVGQTFLQYDLRGALNIPPRVLVLEKADGTGTEVVYHLPSSLIALDDNEKLRAAAEGLDNKLEALVESITAT</sequence>
<dbReference type="EMBL" id="JACAZH010000011">
    <property type="protein sequence ID" value="KAF7355261.1"/>
    <property type="molecule type" value="Genomic_DNA"/>
</dbReference>
<dbReference type="InterPro" id="IPR005180">
    <property type="entry name" value="DUF302"/>
</dbReference>
<proteinExistence type="predicted"/>
<evidence type="ECO:0000259" key="1">
    <source>
        <dbReference type="Pfam" id="PF03625"/>
    </source>
</evidence>
<dbReference type="SUPFAM" id="SSF103247">
    <property type="entry name" value="TT1751-like"/>
    <property type="match status" value="1"/>
</dbReference>
<accession>A0A8H6YAP2</accession>
<dbReference type="InterPro" id="IPR035923">
    <property type="entry name" value="TT1751-like_sf"/>
</dbReference>
<dbReference type="OrthoDB" id="5190258at2759"/>
<dbReference type="Proteomes" id="UP000623467">
    <property type="component" value="Unassembled WGS sequence"/>
</dbReference>